<dbReference type="AlphaFoldDB" id="A0A1E3XFR0"/>
<proteinExistence type="predicted"/>
<reference evidence="10 11" key="1">
    <citation type="submission" date="2016-07" db="EMBL/GenBank/DDBJ databases">
        <title>Draft genome of Scalindua rubra, obtained from a brine-seawater interface in the Red Sea, sheds light on salt adaptation in anammox bacteria.</title>
        <authorList>
            <person name="Speth D.R."/>
            <person name="Lagkouvardos I."/>
            <person name="Wang Y."/>
            <person name="Qian P.-Y."/>
            <person name="Dutilh B.E."/>
            <person name="Jetten M.S."/>
        </authorList>
    </citation>
    <scope>NUCLEOTIDE SEQUENCE [LARGE SCALE GENOMIC DNA]</scope>
    <source>
        <strain evidence="10">BSI-1</strain>
    </source>
</reference>
<keyword evidence="6" id="KW-0238">DNA-binding</keyword>
<keyword evidence="4" id="KW-0949">S-adenosyl-L-methionine</keyword>
<protein>
    <recommendedName>
        <fullName evidence="1">site-specific DNA-methyltransferase (adenine-specific)</fullName>
        <ecNumber evidence="1">2.1.1.72</ecNumber>
    </recommendedName>
</protein>
<comment type="caution">
    <text evidence="10">The sequence shown here is derived from an EMBL/GenBank/DDBJ whole genome shotgun (WGS) entry which is preliminary data.</text>
</comment>
<comment type="catalytic activity">
    <reaction evidence="7">
        <text>a 2'-deoxyadenosine in DNA + S-adenosyl-L-methionine = an N(6)-methyl-2'-deoxyadenosine in DNA + S-adenosyl-L-homocysteine + H(+)</text>
        <dbReference type="Rhea" id="RHEA:15197"/>
        <dbReference type="Rhea" id="RHEA-COMP:12418"/>
        <dbReference type="Rhea" id="RHEA-COMP:12419"/>
        <dbReference type="ChEBI" id="CHEBI:15378"/>
        <dbReference type="ChEBI" id="CHEBI:57856"/>
        <dbReference type="ChEBI" id="CHEBI:59789"/>
        <dbReference type="ChEBI" id="CHEBI:90615"/>
        <dbReference type="ChEBI" id="CHEBI:90616"/>
        <dbReference type="EC" id="2.1.1.72"/>
    </reaction>
</comment>
<dbReference type="Pfam" id="PF07669">
    <property type="entry name" value="Eco57I"/>
    <property type="match status" value="1"/>
</dbReference>
<keyword evidence="5" id="KW-0680">Restriction system</keyword>
<evidence type="ECO:0000256" key="1">
    <source>
        <dbReference type="ARBA" id="ARBA00011900"/>
    </source>
</evidence>
<dbReference type="InterPro" id="IPR011639">
    <property type="entry name" value="MethylTrfase_TaqI-like_dom"/>
</dbReference>
<dbReference type="PROSITE" id="PS00092">
    <property type="entry name" value="N6_MTASE"/>
    <property type="match status" value="1"/>
</dbReference>
<dbReference type="InterPro" id="IPR002052">
    <property type="entry name" value="DNA_methylase_N6_adenine_CS"/>
</dbReference>
<evidence type="ECO:0000256" key="4">
    <source>
        <dbReference type="ARBA" id="ARBA00022691"/>
    </source>
</evidence>
<sequence>MPVPAKILDLVERFDRNLDAYKQGRYNETQIRREFIDPFFEELGWDIANKKGYAEAYKEVVHEEAVKVGQATRAPDYGFRIGGVRKFFLEAKKPSVNIKEDTHPAYQLRRYAWSAKLPLSILTDFEELAVYDCRVKPIKTDKSSSSRILYITYTEYPERWEEIAGIFSREGILKGSFDKYIESKKTKRGTAEVDSAFLQEIERWRNLLAKNIASRNPDLSKRELNFAVQRTIDRIIFLRICEDRGIELYGRLMTLQNGDQVYKRLFHLFHQADNRYNSGIFHFQLEKGRPENFDTLTPGLTIDDKVLKDILKNLYYPDSPYEFSVLPADILGQVYEQFLGKVIRLTPAHRAIVEDKPEVKKAGGVYYTPTYIVDYIIKNTVGKLVESKKPGPHGSGSKLRILDPACGSGSFLLEAYQFLLDWYRDQYVNDDPHKWAKGRAPRLYQGTGGEWRLTTDERKRILLNNIYGVDIDPQAVEVTKLSLLLKVLEGENEQTIGHQLSLFQERVLPDLHNNIKCGNSLIGSDFYHGKQMALLKEDEMFRINAFDWKTEFPDIMKNSGFDAVIGNPPYVRQESLGNLKNYFQLNYKVYHGTADLYAYFIERGISLLKTNGIFSYIVANKWMRANYGEPLRRWLKQQHIMEITDFGDLPVFQKATTYPCIIVISKNYSVSTLSATQVNTLEFNSLEDFVSGNCYPVKFTNLDDKGWSLVDEKKISLLNKLKSLGIPLKEYVNGKIYRGVLTGLNKAFVIDTETKDRLISEDPKSAEIIKPFLVGRDIKRYQTLNSNQYLILMPKGWTNESSNNTSDAWNWFNRNYPAIANHLLPFIEAAKKRYDKGEYWWELRACDYYTEFEKPKIIIPTIIQNASYTLDNSCFYSNDKTSIISTDDLYLLGILNSKVSDFVMHSISSTKQGGYYEYKPMYLSQLPILTINFSNPSDKTHHEKMISLVNQMQDFHKQLAQAKLPQKKTVPKRQIEATDRQIDELVYELYNLTDEEIKIVESVA</sequence>
<dbReference type="EC" id="2.1.1.72" evidence="1"/>
<organism evidence="10 11">
    <name type="scientific">Candidatus Scalindua rubra</name>
    <dbReference type="NCBI Taxonomy" id="1872076"/>
    <lineage>
        <taxon>Bacteria</taxon>
        <taxon>Pseudomonadati</taxon>
        <taxon>Planctomycetota</taxon>
        <taxon>Candidatus Brocadiia</taxon>
        <taxon>Candidatus Brocadiales</taxon>
        <taxon>Candidatus Scalinduaceae</taxon>
        <taxon>Candidatus Scalindua</taxon>
    </lineage>
</organism>
<dbReference type="EMBL" id="MAYW01000007">
    <property type="protein sequence ID" value="ODS34438.1"/>
    <property type="molecule type" value="Genomic_DNA"/>
</dbReference>
<evidence type="ECO:0000313" key="11">
    <source>
        <dbReference type="Proteomes" id="UP000094056"/>
    </source>
</evidence>
<evidence type="ECO:0000256" key="7">
    <source>
        <dbReference type="ARBA" id="ARBA00047942"/>
    </source>
</evidence>
<feature type="domain" description="TaqI-like C-terminal specificity" evidence="9">
    <location>
        <begin position="770"/>
        <end position="928"/>
    </location>
</feature>
<dbReference type="SUPFAM" id="SSF53335">
    <property type="entry name" value="S-adenosyl-L-methionine-dependent methyltransferases"/>
    <property type="match status" value="1"/>
</dbReference>
<name>A0A1E3XFR0_9BACT</name>
<dbReference type="InterPro" id="IPR025931">
    <property type="entry name" value="TaqI_C"/>
</dbReference>
<dbReference type="Proteomes" id="UP000094056">
    <property type="component" value="Unassembled WGS sequence"/>
</dbReference>
<dbReference type="GO" id="GO:0009307">
    <property type="term" value="P:DNA restriction-modification system"/>
    <property type="evidence" value="ECO:0007669"/>
    <property type="project" value="UniProtKB-KW"/>
</dbReference>
<dbReference type="GO" id="GO:0032259">
    <property type="term" value="P:methylation"/>
    <property type="evidence" value="ECO:0007669"/>
    <property type="project" value="UniProtKB-KW"/>
</dbReference>
<dbReference type="GO" id="GO:0003677">
    <property type="term" value="F:DNA binding"/>
    <property type="evidence" value="ECO:0007669"/>
    <property type="project" value="UniProtKB-KW"/>
</dbReference>
<feature type="domain" description="Type II methyltransferase M.TaqI-like" evidence="8">
    <location>
        <begin position="464"/>
        <end position="652"/>
    </location>
</feature>
<evidence type="ECO:0000259" key="9">
    <source>
        <dbReference type="Pfam" id="PF12950"/>
    </source>
</evidence>
<evidence type="ECO:0000259" key="8">
    <source>
        <dbReference type="Pfam" id="PF07669"/>
    </source>
</evidence>
<gene>
    <name evidence="10" type="ORF">SCARUB_00449</name>
</gene>
<dbReference type="Gene3D" id="3.40.50.150">
    <property type="entry name" value="Vaccinia Virus protein VP39"/>
    <property type="match status" value="1"/>
</dbReference>
<dbReference type="InterPro" id="IPR050953">
    <property type="entry name" value="N4_N6_ade-DNA_methylase"/>
</dbReference>
<evidence type="ECO:0000256" key="3">
    <source>
        <dbReference type="ARBA" id="ARBA00022679"/>
    </source>
</evidence>
<dbReference type="PANTHER" id="PTHR33841:SF1">
    <property type="entry name" value="DNA METHYLTRANSFERASE A"/>
    <property type="match status" value="1"/>
</dbReference>
<dbReference type="PATRIC" id="fig|1872076.5.peg.509"/>
<dbReference type="GO" id="GO:0009007">
    <property type="term" value="F:site-specific DNA-methyltransferase (adenine-specific) activity"/>
    <property type="evidence" value="ECO:0007669"/>
    <property type="project" value="UniProtKB-EC"/>
</dbReference>
<dbReference type="PRINTS" id="PR00507">
    <property type="entry name" value="N12N6MTFRASE"/>
</dbReference>
<keyword evidence="3" id="KW-0808">Transferase</keyword>
<evidence type="ECO:0000313" key="10">
    <source>
        <dbReference type="EMBL" id="ODS34438.1"/>
    </source>
</evidence>
<dbReference type="InterPro" id="IPR029063">
    <property type="entry name" value="SAM-dependent_MTases_sf"/>
</dbReference>
<evidence type="ECO:0000256" key="6">
    <source>
        <dbReference type="ARBA" id="ARBA00023125"/>
    </source>
</evidence>
<keyword evidence="2" id="KW-0489">Methyltransferase</keyword>
<dbReference type="PANTHER" id="PTHR33841">
    <property type="entry name" value="DNA METHYLTRANSFERASE YEEA-RELATED"/>
    <property type="match status" value="1"/>
</dbReference>
<evidence type="ECO:0000256" key="5">
    <source>
        <dbReference type="ARBA" id="ARBA00022747"/>
    </source>
</evidence>
<dbReference type="Pfam" id="PF12950">
    <property type="entry name" value="TaqI_C"/>
    <property type="match status" value="1"/>
</dbReference>
<evidence type="ECO:0000256" key="2">
    <source>
        <dbReference type="ARBA" id="ARBA00022603"/>
    </source>
</evidence>
<accession>A0A1E3XFR0</accession>
<dbReference type="Gene3D" id="3.90.1570.30">
    <property type="match status" value="1"/>
</dbReference>